<sequence>MMTDIHVNGKTLTKVKKEHLDDYGDASVETDGELAKRNSLYYEAVLRLTHVGAKPSSGMFVKFSPV</sequence>
<proteinExistence type="predicted"/>
<organism evidence="1 2">
    <name type="scientific">Myodes glareolus</name>
    <name type="common">Bank vole</name>
    <name type="synonym">Clethrionomys glareolus</name>
    <dbReference type="NCBI Taxonomy" id="447135"/>
    <lineage>
        <taxon>Eukaryota</taxon>
        <taxon>Metazoa</taxon>
        <taxon>Chordata</taxon>
        <taxon>Craniata</taxon>
        <taxon>Vertebrata</taxon>
        <taxon>Euteleostomi</taxon>
        <taxon>Mammalia</taxon>
        <taxon>Eutheria</taxon>
        <taxon>Euarchontoglires</taxon>
        <taxon>Glires</taxon>
        <taxon>Rodentia</taxon>
        <taxon>Myomorpha</taxon>
        <taxon>Muroidea</taxon>
        <taxon>Cricetidae</taxon>
        <taxon>Arvicolinae</taxon>
        <taxon>Myodes</taxon>
    </lineage>
</organism>
<dbReference type="Proteomes" id="UP001488838">
    <property type="component" value="Unassembled WGS sequence"/>
</dbReference>
<protein>
    <submittedName>
        <fullName evidence="1">Uncharacterized protein</fullName>
    </submittedName>
</protein>
<dbReference type="AlphaFoldDB" id="A0AAW0HBL2"/>
<gene>
    <name evidence="1" type="ORF">U0070_023241</name>
</gene>
<name>A0AAW0HBL2_MYOGA</name>
<comment type="caution">
    <text evidence="1">The sequence shown here is derived from an EMBL/GenBank/DDBJ whole genome shotgun (WGS) entry which is preliminary data.</text>
</comment>
<evidence type="ECO:0000313" key="2">
    <source>
        <dbReference type="Proteomes" id="UP001488838"/>
    </source>
</evidence>
<accession>A0AAW0HBL2</accession>
<reference evidence="1 2" key="1">
    <citation type="journal article" date="2023" name="bioRxiv">
        <title>Conserved and derived expression patterns and positive selection on dental genes reveal complex evolutionary context of ever-growing rodent molars.</title>
        <authorList>
            <person name="Calamari Z.T."/>
            <person name="Song A."/>
            <person name="Cohen E."/>
            <person name="Akter M."/>
            <person name="Roy R.D."/>
            <person name="Hallikas O."/>
            <person name="Christensen M.M."/>
            <person name="Li P."/>
            <person name="Marangoni P."/>
            <person name="Jernvall J."/>
            <person name="Klein O.D."/>
        </authorList>
    </citation>
    <scope>NUCLEOTIDE SEQUENCE [LARGE SCALE GENOMIC DNA]</scope>
    <source>
        <strain evidence="1">V071</strain>
    </source>
</reference>
<evidence type="ECO:0000313" key="1">
    <source>
        <dbReference type="EMBL" id="KAK7799807.1"/>
    </source>
</evidence>
<dbReference type="EMBL" id="JBBHLL010000590">
    <property type="protein sequence ID" value="KAK7799807.1"/>
    <property type="molecule type" value="Genomic_DNA"/>
</dbReference>
<keyword evidence="2" id="KW-1185">Reference proteome</keyword>